<reference evidence="2" key="1">
    <citation type="submission" date="2018-10" db="EMBL/GenBank/DDBJ databases">
        <title>Population genomic analysis revealed the cold adaptation of white poplar.</title>
        <authorList>
            <person name="Liu Y.-J."/>
        </authorList>
    </citation>
    <scope>NUCLEOTIDE SEQUENCE [LARGE SCALE GENOMIC DNA]</scope>
    <source>
        <strain evidence="2">PAL-ZL1</strain>
    </source>
</reference>
<feature type="region of interest" description="Disordered" evidence="1">
    <location>
        <begin position="1"/>
        <end position="51"/>
    </location>
</feature>
<organism evidence="2">
    <name type="scientific">Populus alba</name>
    <name type="common">White poplar</name>
    <dbReference type="NCBI Taxonomy" id="43335"/>
    <lineage>
        <taxon>Eukaryota</taxon>
        <taxon>Viridiplantae</taxon>
        <taxon>Streptophyta</taxon>
        <taxon>Embryophyta</taxon>
        <taxon>Tracheophyta</taxon>
        <taxon>Spermatophyta</taxon>
        <taxon>Magnoliopsida</taxon>
        <taxon>eudicotyledons</taxon>
        <taxon>Gunneridae</taxon>
        <taxon>Pentapetalae</taxon>
        <taxon>rosids</taxon>
        <taxon>fabids</taxon>
        <taxon>Malpighiales</taxon>
        <taxon>Salicaceae</taxon>
        <taxon>Saliceae</taxon>
        <taxon>Populus</taxon>
    </lineage>
</organism>
<comment type="caution">
    <text evidence="2">The sequence shown here is derived from an EMBL/GenBank/DDBJ whole genome shotgun (WGS) entry which is preliminary data.</text>
</comment>
<protein>
    <submittedName>
        <fullName evidence="2">Uncharacterized protein</fullName>
    </submittedName>
</protein>
<feature type="compositionally biased region" description="Basic and acidic residues" evidence="1">
    <location>
        <begin position="12"/>
        <end position="25"/>
    </location>
</feature>
<dbReference type="EMBL" id="RCHU01001041">
    <property type="protein sequence ID" value="TKR79633.1"/>
    <property type="molecule type" value="Genomic_DNA"/>
</dbReference>
<evidence type="ECO:0000313" key="2">
    <source>
        <dbReference type="EMBL" id="TKR79633.1"/>
    </source>
</evidence>
<gene>
    <name evidence="2" type="ORF">D5086_0000270460</name>
</gene>
<name>A0A4U5NB60_POPAL</name>
<proteinExistence type="predicted"/>
<accession>A0A4U5NB60</accession>
<sequence>MLEQLGNTSTDEESRGRSIAEESSRNIELPLLTPATNESSQNGESQVILNPISDESNAITDIPYVQDVHPTSAPSCSDIPYVQDVYPTAAPRCSQRSTKGVPKKQQTNQSLNIMLRVMDGTVAQSGLGMPNA</sequence>
<evidence type="ECO:0000256" key="1">
    <source>
        <dbReference type="SAM" id="MobiDB-lite"/>
    </source>
</evidence>
<dbReference type="AlphaFoldDB" id="A0A4U5NB60"/>
<feature type="compositionally biased region" description="Polar residues" evidence="1">
    <location>
        <begin position="34"/>
        <end position="51"/>
    </location>
</feature>